<feature type="transmembrane region" description="Helical" evidence="6">
    <location>
        <begin position="212"/>
        <end position="241"/>
    </location>
</feature>
<dbReference type="GO" id="GO:0015297">
    <property type="term" value="F:antiporter activity"/>
    <property type="evidence" value="ECO:0007669"/>
    <property type="project" value="InterPro"/>
</dbReference>
<feature type="transmembrane region" description="Helical" evidence="6">
    <location>
        <begin position="373"/>
        <end position="398"/>
    </location>
</feature>
<feature type="transmembrane region" description="Helical" evidence="6">
    <location>
        <begin position="262"/>
        <end position="284"/>
    </location>
</feature>
<keyword evidence="5 6" id="KW-0472">Membrane</keyword>
<dbReference type="NCBIfam" id="TIGR00797">
    <property type="entry name" value="matE"/>
    <property type="match status" value="1"/>
</dbReference>
<dbReference type="AlphaFoldDB" id="A0AA38L4F3"/>
<dbReference type="Proteomes" id="UP000824469">
    <property type="component" value="Unassembled WGS sequence"/>
</dbReference>
<feature type="transmembrane region" description="Helical" evidence="6">
    <location>
        <begin position="22"/>
        <end position="50"/>
    </location>
</feature>
<dbReference type="PANTHER" id="PTHR42893:SF46">
    <property type="entry name" value="PROTEIN DETOXIFICATION 44, CHLOROPLASTIC"/>
    <property type="match status" value="1"/>
</dbReference>
<proteinExistence type="inferred from homology"/>
<dbReference type="OMA" id="QPFVGYN"/>
<keyword evidence="9" id="KW-1185">Reference proteome</keyword>
<feature type="transmembrane region" description="Helical" evidence="6">
    <location>
        <begin position="338"/>
        <end position="361"/>
    </location>
</feature>
<gene>
    <name evidence="8" type="ORF">KI387_037081</name>
</gene>
<feature type="transmembrane region" description="Helical" evidence="6">
    <location>
        <begin position="434"/>
        <end position="455"/>
    </location>
</feature>
<evidence type="ECO:0000256" key="6">
    <source>
        <dbReference type="RuleBase" id="RU004914"/>
    </source>
</evidence>
<dbReference type="GO" id="GO:0016020">
    <property type="term" value="C:membrane"/>
    <property type="evidence" value="ECO:0007669"/>
    <property type="project" value="UniProtKB-SubCell"/>
</dbReference>
<feature type="transmembrane region" description="Helical" evidence="6">
    <location>
        <begin position="410"/>
        <end position="428"/>
    </location>
</feature>
<evidence type="ECO:0000313" key="8">
    <source>
        <dbReference type="EMBL" id="KAH9309170.1"/>
    </source>
</evidence>
<dbReference type="Pfam" id="PF01554">
    <property type="entry name" value="MatE"/>
    <property type="match status" value="2"/>
</dbReference>
<dbReference type="CDD" id="cd13136">
    <property type="entry name" value="MATE_DinF_like"/>
    <property type="match status" value="1"/>
</dbReference>
<comment type="subcellular location">
    <subcellularLocation>
        <location evidence="1">Membrane</location>
        <topology evidence="1">Multi-pass membrane protein</topology>
    </subcellularLocation>
</comment>
<dbReference type="PANTHER" id="PTHR42893">
    <property type="entry name" value="PROTEIN DETOXIFICATION 44, CHLOROPLASTIC-RELATED"/>
    <property type="match status" value="1"/>
</dbReference>
<keyword evidence="3 6" id="KW-0812">Transmembrane</keyword>
<protein>
    <recommendedName>
        <fullName evidence="6">Protein DETOXIFICATION</fullName>
    </recommendedName>
    <alternativeName>
        <fullName evidence="6">Multidrug and toxic compound extrusion protein</fullName>
    </alternativeName>
</protein>
<feature type="region of interest" description="Disordered" evidence="7">
    <location>
        <begin position="76"/>
        <end position="97"/>
    </location>
</feature>
<dbReference type="InterPro" id="IPR044644">
    <property type="entry name" value="DinF-like"/>
</dbReference>
<feature type="transmembrane region" description="Helical" evidence="6">
    <location>
        <begin position="124"/>
        <end position="147"/>
    </location>
</feature>
<evidence type="ECO:0000256" key="3">
    <source>
        <dbReference type="ARBA" id="ARBA00022692"/>
    </source>
</evidence>
<keyword evidence="4 6" id="KW-1133">Transmembrane helix</keyword>
<evidence type="ECO:0000256" key="7">
    <source>
        <dbReference type="SAM" id="MobiDB-lite"/>
    </source>
</evidence>
<accession>A0AA38L4F3</accession>
<dbReference type="InterPro" id="IPR002528">
    <property type="entry name" value="MATE_fam"/>
</dbReference>
<evidence type="ECO:0000313" key="9">
    <source>
        <dbReference type="Proteomes" id="UP000824469"/>
    </source>
</evidence>
<evidence type="ECO:0000256" key="5">
    <source>
        <dbReference type="ARBA" id="ARBA00023136"/>
    </source>
</evidence>
<sequence length="478" mass="51403">MPLLSHLTTKLNFLNLKWISEWLTICFRLSICLCVLLAAVGVSISIFNIVSKLFNIPLLNVTTSFVAEEEASRDGGEKDQAYSRKGKNYTRSNTSHRSLEHNDKIQEAFTEGNNRLQLPAVSTALVLAAGLGAVEAVALTLGAGYFLNFMGVPVDSPMRLPAEQYLSLRALGAPGTVISLAVQGVFRGFKDTKTPLYATGTGSILNTVLDPIVIFTLGFGVSGAAVTTAISEYFIAFVLLWNLNKETVLLPSKMEELRFDRYLKSGGLLLGRTVAILVTMTLGTSMAARQGAIPMAAHQICMQIWLAVSLLTDSLALAGQAIVATAVAKRDYTKAKEIVFRTLQIGLASGLASALILFVGFAHLSKLFTNDTAVFEIMTSGVLFVAGTQPLNALAFVFDGLHYGISDFAYATYSMIVVGTISSVWLVVAPSTLGLGGVWIGLGLFMGLRMVAGFVRLGDKSGPWRFLRQDMEETDIGS</sequence>
<name>A0AA38L4F3_TAXCH</name>
<comment type="similarity">
    <text evidence="2 6">Belongs to the multi antimicrobial extrusion (MATE) (TC 2.A.66.1) family.</text>
</comment>
<organism evidence="8 9">
    <name type="scientific">Taxus chinensis</name>
    <name type="common">Chinese yew</name>
    <name type="synonym">Taxus wallichiana var. chinensis</name>
    <dbReference type="NCBI Taxonomy" id="29808"/>
    <lineage>
        <taxon>Eukaryota</taxon>
        <taxon>Viridiplantae</taxon>
        <taxon>Streptophyta</taxon>
        <taxon>Embryophyta</taxon>
        <taxon>Tracheophyta</taxon>
        <taxon>Spermatophyta</taxon>
        <taxon>Pinopsida</taxon>
        <taxon>Pinidae</taxon>
        <taxon>Conifers II</taxon>
        <taxon>Cupressales</taxon>
        <taxon>Taxaceae</taxon>
        <taxon>Taxus</taxon>
    </lineage>
</organism>
<reference evidence="8 9" key="1">
    <citation type="journal article" date="2021" name="Nat. Plants">
        <title>The Taxus genome provides insights into paclitaxel biosynthesis.</title>
        <authorList>
            <person name="Xiong X."/>
            <person name="Gou J."/>
            <person name="Liao Q."/>
            <person name="Li Y."/>
            <person name="Zhou Q."/>
            <person name="Bi G."/>
            <person name="Li C."/>
            <person name="Du R."/>
            <person name="Wang X."/>
            <person name="Sun T."/>
            <person name="Guo L."/>
            <person name="Liang H."/>
            <person name="Lu P."/>
            <person name="Wu Y."/>
            <person name="Zhang Z."/>
            <person name="Ro D.K."/>
            <person name="Shang Y."/>
            <person name="Huang S."/>
            <person name="Yan J."/>
        </authorList>
    </citation>
    <scope>NUCLEOTIDE SEQUENCE [LARGE SCALE GENOMIC DNA]</scope>
    <source>
        <strain evidence="8">Ta-2019</strain>
    </source>
</reference>
<dbReference type="GO" id="GO:0042910">
    <property type="term" value="F:xenobiotic transmembrane transporter activity"/>
    <property type="evidence" value="ECO:0007669"/>
    <property type="project" value="InterPro"/>
</dbReference>
<comment type="caution">
    <text evidence="8">The sequence shown here is derived from an EMBL/GenBank/DDBJ whole genome shotgun (WGS) entry which is preliminary data.</text>
</comment>
<comment type="caution">
    <text evidence="6">Lacks conserved residue(s) required for the propagation of feature annotation.</text>
</comment>
<evidence type="ECO:0000256" key="1">
    <source>
        <dbReference type="ARBA" id="ARBA00004141"/>
    </source>
</evidence>
<dbReference type="EMBL" id="JAHRHJ020000007">
    <property type="protein sequence ID" value="KAH9309170.1"/>
    <property type="molecule type" value="Genomic_DNA"/>
</dbReference>
<evidence type="ECO:0000256" key="2">
    <source>
        <dbReference type="ARBA" id="ARBA00010199"/>
    </source>
</evidence>
<evidence type="ECO:0000256" key="4">
    <source>
        <dbReference type="ARBA" id="ARBA00022989"/>
    </source>
</evidence>
<feature type="transmembrane region" description="Helical" evidence="6">
    <location>
        <begin position="304"/>
        <end position="326"/>
    </location>
</feature>